<dbReference type="GO" id="GO:0000150">
    <property type="term" value="F:DNA strand exchange activity"/>
    <property type="evidence" value="ECO:0007669"/>
    <property type="project" value="InterPro"/>
</dbReference>
<dbReference type="Pfam" id="PF00239">
    <property type="entry name" value="Resolvase"/>
    <property type="match status" value="1"/>
</dbReference>
<dbReference type="InterPro" id="IPR036162">
    <property type="entry name" value="Resolvase-like_N_sf"/>
</dbReference>
<comment type="caution">
    <text evidence="7">The sequence shown here is derived from an EMBL/GenBank/DDBJ whole genome shotgun (WGS) entry which is preliminary data.</text>
</comment>
<name>A0A7Z7LZU1_9FLAO</name>
<organism evidence="7 8">
    <name type="scientific">Elizabethkingia anophelis</name>
    <dbReference type="NCBI Taxonomy" id="1117645"/>
    <lineage>
        <taxon>Bacteria</taxon>
        <taxon>Pseudomonadati</taxon>
        <taxon>Bacteroidota</taxon>
        <taxon>Flavobacteriia</taxon>
        <taxon>Flavobacteriales</taxon>
        <taxon>Weeksellaceae</taxon>
        <taxon>Elizabethkingia</taxon>
    </lineage>
</organism>
<feature type="domain" description="Resolvase/invertase-type recombinase catalytic" evidence="6">
    <location>
        <begin position="1"/>
        <end position="55"/>
    </location>
</feature>
<proteinExistence type="predicted"/>
<dbReference type="PROSITE" id="PS51736">
    <property type="entry name" value="RECOMBINASES_3"/>
    <property type="match status" value="1"/>
</dbReference>
<evidence type="ECO:0000313" key="8">
    <source>
        <dbReference type="Proteomes" id="UP000254876"/>
    </source>
</evidence>
<evidence type="ECO:0000256" key="4">
    <source>
        <dbReference type="PIRSR" id="PIRSR606118-50"/>
    </source>
</evidence>
<evidence type="ECO:0000256" key="5">
    <source>
        <dbReference type="PROSITE-ProRule" id="PRU10137"/>
    </source>
</evidence>
<dbReference type="InterPro" id="IPR006119">
    <property type="entry name" value="Resolv_N"/>
</dbReference>
<dbReference type="InterPro" id="IPR006118">
    <property type="entry name" value="Recombinase_CS"/>
</dbReference>
<dbReference type="Gene3D" id="3.40.50.1390">
    <property type="entry name" value="Resolvase, N-terminal catalytic domain"/>
    <property type="match status" value="1"/>
</dbReference>
<evidence type="ECO:0000259" key="6">
    <source>
        <dbReference type="PROSITE" id="PS51736"/>
    </source>
</evidence>
<evidence type="ECO:0000256" key="3">
    <source>
        <dbReference type="ARBA" id="ARBA00023172"/>
    </source>
</evidence>
<keyword evidence="3" id="KW-0233">DNA recombination</keyword>
<evidence type="ECO:0000256" key="2">
    <source>
        <dbReference type="ARBA" id="ARBA00023125"/>
    </source>
</evidence>
<dbReference type="PROSITE" id="PS00397">
    <property type="entry name" value="RECOMBINASES_1"/>
    <property type="match status" value="1"/>
</dbReference>
<evidence type="ECO:0000313" key="7">
    <source>
        <dbReference type="EMBL" id="STF08848.1"/>
    </source>
</evidence>
<dbReference type="GO" id="GO:0015074">
    <property type="term" value="P:DNA integration"/>
    <property type="evidence" value="ECO:0007669"/>
    <property type="project" value="UniProtKB-KW"/>
</dbReference>
<dbReference type="EMBL" id="UFYD01000002">
    <property type="protein sequence ID" value="STF08848.1"/>
    <property type="molecule type" value="Genomic_DNA"/>
</dbReference>
<accession>A0A7Z7LZU1</accession>
<dbReference type="GO" id="GO:0003677">
    <property type="term" value="F:DNA binding"/>
    <property type="evidence" value="ECO:0007669"/>
    <property type="project" value="UniProtKB-KW"/>
</dbReference>
<evidence type="ECO:0000256" key="1">
    <source>
        <dbReference type="ARBA" id="ARBA00022908"/>
    </source>
</evidence>
<protein>
    <submittedName>
        <fullName evidence="7">Multiple promoter invertase</fullName>
    </submittedName>
</protein>
<keyword evidence="1" id="KW-0229">DNA integration</keyword>
<dbReference type="Proteomes" id="UP000254876">
    <property type="component" value="Unassembled WGS sequence"/>
</dbReference>
<dbReference type="AlphaFoldDB" id="A0A7Z7LZU1"/>
<dbReference type="SUPFAM" id="SSF53041">
    <property type="entry name" value="Resolvase-like"/>
    <property type="match status" value="1"/>
</dbReference>
<sequence>MIYGYIRVSTDKQTVENQRFEINQFCQHQETIVDKWIEETISGAKMWMTESLVSS</sequence>
<feature type="active site" description="O-(5'-phospho-DNA)-serine intermediate" evidence="4 5">
    <location>
        <position position="9"/>
    </location>
</feature>
<keyword evidence="2" id="KW-0238">DNA-binding</keyword>
<gene>
    <name evidence="7" type="ORF">NCTC10588_04064</name>
</gene>
<reference evidence="7 8" key="1">
    <citation type="submission" date="2018-06" db="EMBL/GenBank/DDBJ databases">
        <authorList>
            <consortium name="Pathogen Informatics"/>
            <person name="Doyle S."/>
        </authorList>
    </citation>
    <scope>NUCLEOTIDE SEQUENCE [LARGE SCALE GENOMIC DNA]</scope>
    <source>
        <strain evidence="7 8">NCTC10588</strain>
    </source>
</reference>